<keyword evidence="1" id="KW-0378">Hydrolase</keyword>
<dbReference type="GO" id="GO:0002100">
    <property type="term" value="P:tRNA wobble adenosine to inosine editing"/>
    <property type="evidence" value="ECO:0007669"/>
    <property type="project" value="TreeGrafter"/>
</dbReference>
<accession>A0AAN8Q681</accession>
<proteinExistence type="predicted"/>
<evidence type="ECO:0000313" key="4">
    <source>
        <dbReference type="Proteomes" id="UP001372834"/>
    </source>
</evidence>
<reference evidence="3 4" key="1">
    <citation type="submission" date="2023-10" db="EMBL/GenBank/DDBJ databases">
        <title>Genomes of two closely related lineages of the louse Polyplax serrata with different host specificities.</title>
        <authorList>
            <person name="Martinu J."/>
            <person name="Tarabai H."/>
            <person name="Stefka J."/>
            <person name="Hypsa V."/>
        </authorList>
    </citation>
    <scope>NUCLEOTIDE SEQUENCE [LARGE SCALE GENOMIC DNA]</scope>
    <source>
        <strain evidence="3">HR10_N</strain>
    </source>
</reference>
<dbReference type="SUPFAM" id="SSF53927">
    <property type="entry name" value="Cytidine deaminase-like"/>
    <property type="match status" value="1"/>
</dbReference>
<dbReference type="EMBL" id="JAWJWE010000003">
    <property type="protein sequence ID" value="KAK6639298.1"/>
    <property type="molecule type" value="Genomic_DNA"/>
</dbReference>
<dbReference type="Proteomes" id="UP001372834">
    <property type="component" value="Unassembled WGS sequence"/>
</dbReference>
<evidence type="ECO:0000259" key="2">
    <source>
        <dbReference type="PROSITE" id="PS51747"/>
    </source>
</evidence>
<dbReference type="InterPro" id="IPR002125">
    <property type="entry name" value="CMP_dCMP_dom"/>
</dbReference>
<evidence type="ECO:0000313" key="3">
    <source>
        <dbReference type="EMBL" id="KAK6639298.1"/>
    </source>
</evidence>
<dbReference type="CDD" id="cd01285">
    <property type="entry name" value="nucleoside_deaminase"/>
    <property type="match status" value="1"/>
</dbReference>
<dbReference type="PROSITE" id="PS51747">
    <property type="entry name" value="CYT_DCMP_DEAMINASES_2"/>
    <property type="match status" value="1"/>
</dbReference>
<dbReference type="Gene3D" id="3.40.140.10">
    <property type="entry name" value="Cytidine Deaminase, domain 2"/>
    <property type="match status" value="1"/>
</dbReference>
<gene>
    <name evidence="3" type="ORF">RUM43_007570</name>
</gene>
<dbReference type="Pfam" id="PF00383">
    <property type="entry name" value="dCMP_cyt_deam_1"/>
    <property type="match status" value="1"/>
</dbReference>
<name>A0AAN8Q681_POLSC</name>
<dbReference type="GO" id="GO:0005737">
    <property type="term" value="C:cytoplasm"/>
    <property type="evidence" value="ECO:0007669"/>
    <property type="project" value="TreeGrafter"/>
</dbReference>
<organism evidence="3 4">
    <name type="scientific">Polyplax serrata</name>
    <name type="common">Common mouse louse</name>
    <dbReference type="NCBI Taxonomy" id="468196"/>
    <lineage>
        <taxon>Eukaryota</taxon>
        <taxon>Metazoa</taxon>
        <taxon>Ecdysozoa</taxon>
        <taxon>Arthropoda</taxon>
        <taxon>Hexapoda</taxon>
        <taxon>Insecta</taxon>
        <taxon>Pterygota</taxon>
        <taxon>Neoptera</taxon>
        <taxon>Paraneoptera</taxon>
        <taxon>Psocodea</taxon>
        <taxon>Troctomorpha</taxon>
        <taxon>Phthiraptera</taxon>
        <taxon>Anoplura</taxon>
        <taxon>Polyplacidae</taxon>
        <taxon>Polyplax</taxon>
    </lineage>
</organism>
<dbReference type="PANTHER" id="PTHR11079:SF149">
    <property type="entry name" value="TRNA-SPECIFIC ADENOSINE DEAMINASE 2"/>
    <property type="match status" value="1"/>
</dbReference>
<feature type="domain" description="CMP/dCMP-type deaminase" evidence="2">
    <location>
        <begin position="11"/>
        <end position="127"/>
    </location>
</feature>
<evidence type="ECO:0000256" key="1">
    <source>
        <dbReference type="ARBA" id="ARBA00022801"/>
    </source>
</evidence>
<dbReference type="PANTHER" id="PTHR11079">
    <property type="entry name" value="CYTOSINE DEAMINASE FAMILY MEMBER"/>
    <property type="match status" value="1"/>
</dbReference>
<comment type="caution">
    <text evidence="3">The sequence shown here is derived from an EMBL/GenBank/DDBJ whole genome shotgun (WGS) entry which is preliminary data.</text>
</comment>
<dbReference type="AlphaFoldDB" id="A0AAN8Q681"/>
<dbReference type="GO" id="GO:0005634">
    <property type="term" value="C:nucleus"/>
    <property type="evidence" value="ECO:0007669"/>
    <property type="project" value="TreeGrafter"/>
</dbReference>
<sequence>MNNHVTEESVEWTQKWMKESLKDAEKALANGEVPVGCIFIYKNQVIANGGNTVNLTKNPTRHAEMNCIDIVLTWCQNKEIDYKEVFKEIVVFVTVEPCIMCAAALFELNVSEIVYGCANYRFGGCSTVFDVPNVFTNHNIKLHGGVYAEDAIVLLKEFYKGQNPNAPASKVKKKVPAGEENNLTDVNFTV</sequence>
<dbReference type="InterPro" id="IPR016193">
    <property type="entry name" value="Cytidine_deaminase-like"/>
</dbReference>
<dbReference type="GO" id="GO:0052717">
    <property type="term" value="F:tRNA-specific adenosine-34 deaminase activity"/>
    <property type="evidence" value="ECO:0007669"/>
    <property type="project" value="TreeGrafter"/>
</dbReference>
<protein>
    <recommendedName>
        <fullName evidence="2">CMP/dCMP-type deaminase domain-containing protein</fullName>
    </recommendedName>
</protein>